<dbReference type="OMA" id="YPRNDIA"/>
<dbReference type="OrthoDB" id="546450at2759"/>
<evidence type="ECO:0000313" key="7">
    <source>
        <dbReference type="EMBL" id="EFX75602.1"/>
    </source>
</evidence>
<proteinExistence type="predicted"/>
<keyword evidence="4" id="KW-1015">Disulfide bond</keyword>
<feature type="domain" description="Peptidase S1" evidence="6">
    <location>
        <begin position="1"/>
        <end position="209"/>
    </location>
</feature>
<dbReference type="KEGG" id="dpx:DAPPUDRAFT_299571"/>
<dbReference type="PANTHER" id="PTHR24258:SF116">
    <property type="entry name" value="FI16631P1-RELATED"/>
    <property type="match status" value="1"/>
</dbReference>
<reference evidence="7 8" key="1">
    <citation type="journal article" date="2011" name="Science">
        <title>The ecoresponsive genome of Daphnia pulex.</title>
        <authorList>
            <person name="Colbourne J.K."/>
            <person name="Pfrender M.E."/>
            <person name="Gilbert D."/>
            <person name="Thomas W.K."/>
            <person name="Tucker A."/>
            <person name="Oakley T.H."/>
            <person name="Tokishita S."/>
            <person name="Aerts A."/>
            <person name="Arnold G.J."/>
            <person name="Basu M.K."/>
            <person name="Bauer D.J."/>
            <person name="Caceres C.E."/>
            <person name="Carmel L."/>
            <person name="Casola C."/>
            <person name="Choi J.H."/>
            <person name="Detter J.C."/>
            <person name="Dong Q."/>
            <person name="Dusheyko S."/>
            <person name="Eads B.D."/>
            <person name="Frohlich T."/>
            <person name="Geiler-Samerotte K.A."/>
            <person name="Gerlach D."/>
            <person name="Hatcher P."/>
            <person name="Jogdeo S."/>
            <person name="Krijgsveld J."/>
            <person name="Kriventseva E.V."/>
            <person name="Kultz D."/>
            <person name="Laforsch C."/>
            <person name="Lindquist E."/>
            <person name="Lopez J."/>
            <person name="Manak J.R."/>
            <person name="Muller J."/>
            <person name="Pangilinan J."/>
            <person name="Patwardhan R.P."/>
            <person name="Pitluck S."/>
            <person name="Pritham E.J."/>
            <person name="Rechtsteiner A."/>
            <person name="Rho M."/>
            <person name="Rogozin I.B."/>
            <person name="Sakarya O."/>
            <person name="Salamov A."/>
            <person name="Schaack S."/>
            <person name="Shapiro H."/>
            <person name="Shiga Y."/>
            <person name="Skalitzky C."/>
            <person name="Smith Z."/>
            <person name="Souvorov A."/>
            <person name="Sung W."/>
            <person name="Tang Z."/>
            <person name="Tsuchiya D."/>
            <person name="Tu H."/>
            <person name="Vos H."/>
            <person name="Wang M."/>
            <person name="Wolf Y.I."/>
            <person name="Yamagata H."/>
            <person name="Yamada T."/>
            <person name="Ye Y."/>
            <person name="Shaw J.R."/>
            <person name="Andrews J."/>
            <person name="Crease T.J."/>
            <person name="Tang H."/>
            <person name="Lucas S.M."/>
            <person name="Robertson H.M."/>
            <person name="Bork P."/>
            <person name="Koonin E.V."/>
            <person name="Zdobnov E.M."/>
            <person name="Grigoriev I.V."/>
            <person name="Lynch M."/>
            <person name="Boore J.L."/>
        </authorList>
    </citation>
    <scope>NUCLEOTIDE SEQUENCE [LARGE SCALE GENOMIC DNA]</scope>
</reference>
<dbReference type="PROSITE" id="PS50240">
    <property type="entry name" value="TRYPSIN_DOM"/>
    <property type="match status" value="1"/>
</dbReference>
<evidence type="ECO:0000313" key="8">
    <source>
        <dbReference type="Proteomes" id="UP000000305"/>
    </source>
</evidence>
<dbReference type="CDD" id="cd00190">
    <property type="entry name" value="Tryp_SPc"/>
    <property type="match status" value="1"/>
</dbReference>
<dbReference type="PANTHER" id="PTHR24258">
    <property type="entry name" value="SERINE PROTEASE-RELATED"/>
    <property type="match status" value="1"/>
</dbReference>
<dbReference type="InterPro" id="IPR033116">
    <property type="entry name" value="TRYPSIN_SER"/>
</dbReference>
<organism evidence="7 8">
    <name type="scientific">Daphnia pulex</name>
    <name type="common">Water flea</name>
    <dbReference type="NCBI Taxonomy" id="6669"/>
    <lineage>
        <taxon>Eukaryota</taxon>
        <taxon>Metazoa</taxon>
        <taxon>Ecdysozoa</taxon>
        <taxon>Arthropoda</taxon>
        <taxon>Crustacea</taxon>
        <taxon>Branchiopoda</taxon>
        <taxon>Diplostraca</taxon>
        <taxon>Cladocera</taxon>
        <taxon>Anomopoda</taxon>
        <taxon>Daphniidae</taxon>
        <taxon>Daphnia</taxon>
    </lineage>
</organism>
<dbReference type="InterPro" id="IPR009003">
    <property type="entry name" value="Peptidase_S1_PA"/>
</dbReference>
<dbReference type="InterPro" id="IPR018114">
    <property type="entry name" value="TRYPSIN_HIS"/>
</dbReference>
<dbReference type="EMBL" id="GL732574">
    <property type="protein sequence ID" value="EFX75602.1"/>
    <property type="molecule type" value="Genomic_DNA"/>
</dbReference>
<dbReference type="PROSITE" id="PS00134">
    <property type="entry name" value="TRYPSIN_HIS"/>
    <property type="match status" value="1"/>
</dbReference>
<dbReference type="SUPFAM" id="SSF50494">
    <property type="entry name" value="Trypsin-like serine proteases"/>
    <property type="match status" value="1"/>
</dbReference>
<dbReference type="GO" id="GO:0006508">
    <property type="term" value="P:proteolysis"/>
    <property type="evidence" value="ECO:0000318"/>
    <property type="project" value="GO_Central"/>
</dbReference>
<dbReference type="PROSITE" id="PS00135">
    <property type="entry name" value="TRYPSIN_SER"/>
    <property type="match status" value="1"/>
</dbReference>
<accession>E9GY92</accession>
<keyword evidence="8" id="KW-1185">Reference proteome</keyword>
<dbReference type="FunFam" id="2.40.10.10:FF:000006">
    <property type="entry name" value="Serine proteinase stubble"/>
    <property type="match status" value="1"/>
</dbReference>
<evidence type="ECO:0000256" key="3">
    <source>
        <dbReference type="ARBA" id="ARBA00022825"/>
    </source>
</evidence>
<dbReference type="Gene3D" id="2.40.10.10">
    <property type="entry name" value="Trypsin-like serine proteases"/>
    <property type="match status" value="1"/>
</dbReference>
<dbReference type="Proteomes" id="UP000000305">
    <property type="component" value="Unassembled WGS sequence"/>
</dbReference>
<name>E9GY92_DAPPU</name>
<sequence length="209" mass="22273">MSPTHILTAAHCVAHMSSWDVSRLTVELGMHVLKPSSDAQVSKKVRRVTRHKGFDSRTLYNDIAILTMESPVFFTSTISPVCLPPEGSNDQYTNKDAAVIGWGALKEGGSQPTVLQQVTVQVITNDKCKSSYGSDAPGGIVDHMLCAAYPGKDSCSGDSGGPLLVQSSPGSPWIQAGIVSWGIGCAQAKYPGVYARVTSFMNWIGKNTV</sequence>
<dbReference type="InterPro" id="IPR001254">
    <property type="entry name" value="Trypsin_dom"/>
</dbReference>
<evidence type="ECO:0000256" key="2">
    <source>
        <dbReference type="ARBA" id="ARBA00022801"/>
    </source>
</evidence>
<dbReference type="Pfam" id="PF00089">
    <property type="entry name" value="Trypsin"/>
    <property type="match status" value="1"/>
</dbReference>
<protein>
    <recommendedName>
        <fullName evidence="6">Peptidase S1 domain-containing protein</fullName>
    </recommendedName>
</protein>
<keyword evidence="2 5" id="KW-0378">Hydrolase</keyword>
<dbReference type="HOGENOM" id="CLU_006842_13_1_1"/>
<evidence type="ECO:0000256" key="5">
    <source>
        <dbReference type="RuleBase" id="RU363034"/>
    </source>
</evidence>
<evidence type="ECO:0000256" key="1">
    <source>
        <dbReference type="ARBA" id="ARBA00022670"/>
    </source>
</evidence>
<dbReference type="InterPro" id="IPR043504">
    <property type="entry name" value="Peptidase_S1_PA_chymotrypsin"/>
</dbReference>
<keyword evidence="3 5" id="KW-0720">Serine protease</keyword>
<dbReference type="GO" id="GO:0004252">
    <property type="term" value="F:serine-type endopeptidase activity"/>
    <property type="evidence" value="ECO:0000318"/>
    <property type="project" value="GO_Central"/>
</dbReference>
<dbReference type="InterPro" id="IPR001314">
    <property type="entry name" value="Peptidase_S1A"/>
</dbReference>
<dbReference type="MEROPS" id="S01.B44"/>
<dbReference type="PRINTS" id="PR00722">
    <property type="entry name" value="CHYMOTRYPSIN"/>
</dbReference>
<dbReference type="GO" id="GO:0005615">
    <property type="term" value="C:extracellular space"/>
    <property type="evidence" value="ECO:0000318"/>
    <property type="project" value="GO_Central"/>
</dbReference>
<dbReference type="SMART" id="SM00020">
    <property type="entry name" value="Tryp_SPc"/>
    <property type="match status" value="1"/>
</dbReference>
<dbReference type="eggNOG" id="KOG3627">
    <property type="taxonomic scope" value="Eukaryota"/>
</dbReference>
<dbReference type="InParanoid" id="E9GY92"/>
<dbReference type="STRING" id="6669.E9GY92"/>
<keyword evidence="1 5" id="KW-0645">Protease</keyword>
<dbReference type="AlphaFoldDB" id="E9GY92"/>
<gene>
    <name evidence="7" type="ORF">DAPPUDRAFT_299571</name>
</gene>
<evidence type="ECO:0000259" key="6">
    <source>
        <dbReference type="PROSITE" id="PS50240"/>
    </source>
</evidence>
<evidence type="ECO:0000256" key="4">
    <source>
        <dbReference type="ARBA" id="ARBA00023157"/>
    </source>
</evidence>